<proteinExistence type="predicted"/>
<dbReference type="GO" id="GO:0016020">
    <property type="term" value="C:membrane"/>
    <property type="evidence" value="ECO:0007669"/>
    <property type="project" value="UniProtKB-SubCell"/>
</dbReference>
<evidence type="ECO:0000313" key="11">
    <source>
        <dbReference type="Proteomes" id="UP000011518"/>
    </source>
</evidence>
<evidence type="ECO:0000256" key="2">
    <source>
        <dbReference type="ARBA" id="ARBA00022692"/>
    </source>
</evidence>
<organism evidence="10 11">
    <name type="scientific">Tupaia chinensis</name>
    <name type="common">Chinese tree shrew</name>
    <name type="synonym">Tupaia belangeri chinensis</name>
    <dbReference type="NCBI Taxonomy" id="246437"/>
    <lineage>
        <taxon>Eukaryota</taxon>
        <taxon>Metazoa</taxon>
        <taxon>Chordata</taxon>
        <taxon>Craniata</taxon>
        <taxon>Vertebrata</taxon>
        <taxon>Euteleostomi</taxon>
        <taxon>Mammalia</taxon>
        <taxon>Eutheria</taxon>
        <taxon>Euarchontoglires</taxon>
        <taxon>Scandentia</taxon>
        <taxon>Tupaiidae</taxon>
        <taxon>Tupaia</taxon>
    </lineage>
</organism>
<evidence type="ECO:0000313" key="10">
    <source>
        <dbReference type="EMBL" id="ELW61554.1"/>
    </source>
</evidence>
<feature type="domain" description="G-protein coupled receptors family 1 profile" evidence="9">
    <location>
        <begin position="86"/>
        <end position="137"/>
    </location>
</feature>
<dbReference type="PANTHER" id="PTHR48002">
    <property type="entry name" value="OLFACTORY RECEPTOR"/>
    <property type="match status" value="1"/>
</dbReference>
<accession>L9KGH2</accession>
<dbReference type="Pfam" id="PF00001">
    <property type="entry name" value="7tm_1"/>
    <property type="match status" value="1"/>
</dbReference>
<dbReference type="Proteomes" id="UP000011518">
    <property type="component" value="Unassembled WGS sequence"/>
</dbReference>
<dbReference type="AlphaFoldDB" id="L9KGH2"/>
<dbReference type="EMBL" id="KB320872">
    <property type="protein sequence ID" value="ELW61554.1"/>
    <property type="molecule type" value="Genomic_DNA"/>
</dbReference>
<keyword evidence="2" id="KW-0812">Transmembrane</keyword>
<evidence type="ECO:0000256" key="7">
    <source>
        <dbReference type="ARBA" id="ARBA00023224"/>
    </source>
</evidence>
<dbReference type="SUPFAM" id="SSF81321">
    <property type="entry name" value="Family A G protein-coupled receptor-like"/>
    <property type="match status" value="1"/>
</dbReference>
<evidence type="ECO:0000256" key="3">
    <source>
        <dbReference type="ARBA" id="ARBA00022989"/>
    </source>
</evidence>
<dbReference type="Gene3D" id="1.20.1070.10">
    <property type="entry name" value="Rhodopsin 7-helix transmembrane proteins"/>
    <property type="match status" value="1"/>
</dbReference>
<dbReference type="InterPro" id="IPR050427">
    <property type="entry name" value="Olfactory_Receptors"/>
</dbReference>
<evidence type="ECO:0000259" key="9">
    <source>
        <dbReference type="PROSITE" id="PS50262"/>
    </source>
</evidence>
<dbReference type="InParanoid" id="L9KGH2"/>
<evidence type="ECO:0000256" key="8">
    <source>
        <dbReference type="SAM" id="MobiDB-lite"/>
    </source>
</evidence>
<dbReference type="InterPro" id="IPR000276">
    <property type="entry name" value="GPCR_Rhodpsn"/>
</dbReference>
<sequence length="137" mass="14893">MKDLAARPPEQAFSVNQRTPPRKHQPFLSQLRPQLGVLGGRQLMDEGGIRVWGMEKCSNSAFSSVIDPKVIVDSLSESTTISLEGCMTQLFADHFFGGVGVILLIVMAYDRYVAICKPLHYTAVTSPRVGCLIVGGA</sequence>
<dbReference type="InterPro" id="IPR017452">
    <property type="entry name" value="GPCR_Rhodpsn_7TM"/>
</dbReference>
<keyword evidence="7" id="KW-0807">Transducer</keyword>
<reference evidence="11" key="2">
    <citation type="journal article" date="2013" name="Nat. Commun.">
        <title>Genome of the Chinese tree shrew.</title>
        <authorList>
            <person name="Fan Y."/>
            <person name="Huang Z.Y."/>
            <person name="Cao C.C."/>
            <person name="Chen C.S."/>
            <person name="Chen Y.X."/>
            <person name="Fan D.D."/>
            <person name="He J."/>
            <person name="Hou H.L."/>
            <person name="Hu L."/>
            <person name="Hu X.T."/>
            <person name="Jiang X.T."/>
            <person name="Lai R."/>
            <person name="Lang Y.S."/>
            <person name="Liang B."/>
            <person name="Liao S.G."/>
            <person name="Mu D."/>
            <person name="Ma Y.Y."/>
            <person name="Niu Y.Y."/>
            <person name="Sun X.Q."/>
            <person name="Xia J.Q."/>
            <person name="Xiao J."/>
            <person name="Xiong Z.Q."/>
            <person name="Xu L."/>
            <person name="Yang L."/>
            <person name="Zhang Y."/>
            <person name="Zhao W."/>
            <person name="Zhao X.D."/>
            <person name="Zheng Y.T."/>
            <person name="Zhou J.M."/>
            <person name="Zhu Y.B."/>
            <person name="Zhang G.J."/>
            <person name="Wang J."/>
            <person name="Yao Y.G."/>
        </authorList>
    </citation>
    <scope>NUCLEOTIDE SEQUENCE [LARGE SCALE GENOMIC DNA]</scope>
</reference>
<evidence type="ECO:0000256" key="4">
    <source>
        <dbReference type="ARBA" id="ARBA00023040"/>
    </source>
</evidence>
<reference evidence="11" key="1">
    <citation type="submission" date="2012-07" db="EMBL/GenBank/DDBJ databases">
        <title>Genome of the Chinese tree shrew, a rising model animal genetically related to primates.</title>
        <authorList>
            <person name="Zhang G."/>
            <person name="Fan Y."/>
            <person name="Yao Y."/>
            <person name="Huang Z."/>
        </authorList>
    </citation>
    <scope>NUCLEOTIDE SEQUENCE [LARGE SCALE GENOMIC DNA]</scope>
</reference>
<evidence type="ECO:0000256" key="5">
    <source>
        <dbReference type="ARBA" id="ARBA00023136"/>
    </source>
</evidence>
<evidence type="ECO:0000256" key="1">
    <source>
        <dbReference type="ARBA" id="ARBA00004141"/>
    </source>
</evidence>
<protein>
    <submittedName>
        <fullName evidence="10">Olfactory receptor 4C6</fullName>
    </submittedName>
</protein>
<dbReference type="GO" id="GO:0004930">
    <property type="term" value="F:G protein-coupled receptor activity"/>
    <property type="evidence" value="ECO:0007669"/>
    <property type="project" value="UniProtKB-KW"/>
</dbReference>
<gene>
    <name evidence="10" type="ORF">TREES_T100004329</name>
</gene>
<evidence type="ECO:0000256" key="6">
    <source>
        <dbReference type="ARBA" id="ARBA00023170"/>
    </source>
</evidence>
<dbReference type="PROSITE" id="PS00237">
    <property type="entry name" value="G_PROTEIN_RECEP_F1_1"/>
    <property type="match status" value="1"/>
</dbReference>
<dbReference type="PROSITE" id="PS50262">
    <property type="entry name" value="G_PROTEIN_RECEP_F1_2"/>
    <property type="match status" value="1"/>
</dbReference>
<keyword evidence="4" id="KW-0297">G-protein coupled receptor</keyword>
<name>L9KGH2_TUPCH</name>
<feature type="region of interest" description="Disordered" evidence="8">
    <location>
        <begin position="1"/>
        <end position="26"/>
    </location>
</feature>
<comment type="subcellular location">
    <subcellularLocation>
        <location evidence="1">Membrane</location>
        <topology evidence="1">Multi-pass membrane protein</topology>
    </subcellularLocation>
</comment>
<keyword evidence="3" id="KW-1133">Transmembrane helix</keyword>
<keyword evidence="11" id="KW-1185">Reference proteome</keyword>
<keyword evidence="6 10" id="KW-0675">Receptor</keyword>
<keyword evidence="5" id="KW-0472">Membrane</keyword>